<organism evidence="1 2">
    <name type="scientific">Gimesia fumaroli</name>
    <dbReference type="NCBI Taxonomy" id="2527976"/>
    <lineage>
        <taxon>Bacteria</taxon>
        <taxon>Pseudomonadati</taxon>
        <taxon>Planctomycetota</taxon>
        <taxon>Planctomycetia</taxon>
        <taxon>Planctomycetales</taxon>
        <taxon>Planctomycetaceae</taxon>
        <taxon>Gimesia</taxon>
    </lineage>
</organism>
<evidence type="ECO:0000313" key="2">
    <source>
        <dbReference type="Proteomes" id="UP000318313"/>
    </source>
</evidence>
<evidence type="ECO:0000313" key="1">
    <source>
        <dbReference type="EMBL" id="QDV49248.1"/>
    </source>
</evidence>
<protein>
    <submittedName>
        <fullName evidence="1">Uncharacterized protein</fullName>
    </submittedName>
</protein>
<sequence>MWGRLTAIFRTPGNFFIMCNSESSFLEKLKSVPGLVTCETTLTTEVIAGDNQLALYSYIAGFDGAKMNRLAEKMNEIIS</sequence>
<dbReference type="EMBL" id="CP037452">
    <property type="protein sequence ID" value="QDV49248.1"/>
    <property type="molecule type" value="Genomic_DNA"/>
</dbReference>
<dbReference type="Proteomes" id="UP000318313">
    <property type="component" value="Chromosome"/>
</dbReference>
<dbReference type="AlphaFoldDB" id="A0A518I834"/>
<dbReference type="KEGG" id="gfm:Enr17x_12650"/>
<proteinExistence type="predicted"/>
<keyword evidence="2" id="KW-1185">Reference proteome</keyword>
<accession>A0A518I834</accession>
<reference evidence="1 2" key="1">
    <citation type="submission" date="2019-03" db="EMBL/GenBank/DDBJ databases">
        <title>Deep-cultivation of Planctomycetes and their phenomic and genomic characterization uncovers novel biology.</title>
        <authorList>
            <person name="Wiegand S."/>
            <person name="Jogler M."/>
            <person name="Boedeker C."/>
            <person name="Pinto D."/>
            <person name="Vollmers J."/>
            <person name="Rivas-Marin E."/>
            <person name="Kohn T."/>
            <person name="Peeters S.H."/>
            <person name="Heuer A."/>
            <person name="Rast P."/>
            <person name="Oberbeckmann S."/>
            <person name="Bunk B."/>
            <person name="Jeske O."/>
            <person name="Meyerdierks A."/>
            <person name="Storesund J.E."/>
            <person name="Kallscheuer N."/>
            <person name="Luecker S."/>
            <person name="Lage O.M."/>
            <person name="Pohl T."/>
            <person name="Merkel B.J."/>
            <person name="Hornburger P."/>
            <person name="Mueller R.-W."/>
            <person name="Bruemmer F."/>
            <person name="Labrenz M."/>
            <person name="Spormann A.M."/>
            <person name="Op den Camp H."/>
            <person name="Overmann J."/>
            <person name="Amann R."/>
            <person name="Jetten M.S.M."/>
            <person name="Mascher T."/>
            <person name="Medema M.H."/>
            <person name="Devos D.P."/>
            <person name="Kaster A.-K."/>
            <person name="Ovreas L."/>
            <person name="Rohde M."/>
            <person name="Galperin M.Y."/>
            <person name="Jogler C."/>
        </authorList>
    </citation>
    <scope>NUCLEOTIDE SEQUENCE [LARGE SCALE GENOMIC DNA]</scope>
    <source>
        <strain evidence="1 2">Enr17</strain>
    </source>
</reference>
<gene>
    <name evidence="1" type="ORF">Enr17x_12650</name>
</gene>
<name>A0A518I834_9PLAN</name>